<organism evidence="5 6">
    <name type="scientific">Naumannella halotolerans</name>
    <dbReference type="NCBI Taxonomy" id="993414"/>
    <lineage>
        <taxon>Bacteria</taxon>
        <taxon>Bacillati</taxon>
        <taxon>Actinomycetota</taxon>
        <taxon>Actinomycetes</taxon>
        <taxon>Propionibacteriales</taxon>
        <taxon>Propionibacteriaceae</taxon>
        <taxon>Naumannella</taxon>
    </lineage>
</organism>
<proteinExistence type="inferred from homology"/>
<dbReference type="InterPro" id="IPR016181">
    <property type="entry name" value="Acyl_CoA_acyltransferase"/>
</dbReference>
<dbReference type="PANTHER" id="PTHR43792">
    <property type="entry name" value="GNAT FAMILY, PUTATIVE (AFU_ORTHOLOGUE AFUA_3G00765)-RELATED-RELATED"/>
    <property type="match status" value="1"/>
</dbReference>
<dbReference type="GO" id="GO:0008999">
    <property type="term" value="F:protein-N-terminal-alanine acetyltransferase activity"/>
    <property type="evidence" value="ECO:0007669"/>
    <property type="project" value="TreeGrafter"/>
</dbReference>
<dbReference type="GO" id="GO:0005737">
    <property type="term" value="C:cytoplasm"/>
    <property type="evidence" value="ECO:0007669"/>
    <property type="project" value="TreeGrafter"/>
</dbReference>
<dbReference type="SUPFAM" id="SSF55729">
    <property type="entry name" value="Acyl-CoA N-acyltransferases (Nat)"/>
    <property type="match status" value="1"/>
</dbReference>
<name>A0A4R7J555_9ACTN</name>
<evidence type="ECO:0000256" key="1">
    <source>
        <dbReference type="ARBA" id="ARBA00022679"/>
    </source>
</evidence>
<dbReference type="InterPro" id="IPR000182">
    <property type="entry name" value="GNAT_dom"/>
</dbReference>
<dbReference type="InterPro" id="IPR051531">
    <property type="entry name" value="N-acetyltransferase"/>
</dbReference>
<dbReference type="EMBL" id="SOAW01000001">
    <property type="protein sequence ID" value="TDT32471.1"/>
    <property type="molecule type" value="Genomic_DNA"/>
</dbReference>
<dbReference type="Gene3D" id="3.40.630.30">
    <property type="match status" value="1"/>
</dbReference>
<evidence type="ECO:0000256" key="3">
    <source>
        <dbReference type="ARBA" id="ARBA00038502"/>
    </source>
</evidence>
<dbReference type="AlphaFoldDB" id="A0A4R7J555"/>
<dbReference type="RefSeq" id="WP_243831637.1">
    <property type="nucleotide sequence ID" value="NZ_SOAW01000001.1"/>
</dbReference>
<dbReference type="PANTHER" id="PTHR43792:SF8">
    <property type="entry name" value="[RIBOSOMAL PROTEIN US5]-ALANINE N-ACETYLTRANSFERASE"/>
    <property type="match status" value="1"/>
</dbReference>
<evidence type="ECO:0000313" key="6">
    <source>
        <dbReference type="Proteomes" id="UP000295371"/>
    </source>
</evidence>
<evidence type="ECO:0000259" key="4">
    <source>
        <dbReference type="PROSITE" id="PS51186"/>
    </source>
</evidence>
<reference evidence="5 6" key="1">
    <citation type="submission" date="2019-03" db="EMBL/GenBank/DDBJ databases">
        <title>Genomic Encyclopedia of Archaeal and Bacterial Type Strains, Phase II (KMG-II): from individual species to whole genera.</title>
        <authorList>
            <person name="Goeker M."/>
        </authorList>
    </citation>
    <scope>NUCLEOTIDE SEQUENCE [LARGE SCALE GENOMIC DNA]</scope>
    <source>
        <strain evidence="5 6">DSM 24323</strain>
    </source>
</reference>
<feature type="domain" description="N-acetyltransferase" evidence="4">
    <location>
        <begin position="32"/>
        <end position="206"/>
    </location>
</feature>
<sequence length="224" mass="25377">MPSVRSPAKIMSSEARFPDHHHWPVSLRHGSVRLDPLRRSDRREWNEVRGRNFGWLLAWEPTVPPGGDNRPGSFTELVRTMNAQARHDATLPWVIRYTHGSDQPVLAGQLTVNNIIGGAAMTGSIGYWVDERWAGRGIVPTAVALAMDYCFSVMRLHRIEVAIRPENGRSLRVVEKLGFRSEGLRPRYLHINGQWRDHLIFALHADELSGPMLSRVGDTPRRLA</sequence>
<keyword evidence="6" id="KW-1185">Reference proteome</keyword>
<gene>
    <name evidence="5" type="ORF">CLV29_0047</name>
</gene>
<evidence type="ECO:0000256" key="2">
    <source>
        <dbReference type="ARBA" id="ARBA00023315"/>
    </source>
</evidence>
<dbReference type="Pfam" id="PF13302">
    <property type="entry name" value="Acetyltransf_3"/>
    <property type="match status" value="1"/>
</dbReference>
<keyword evidence="2" id="KW-0012">Acyltransferase</keyword>
<comment type="similarity">
    <text evidence="3">Belongs to the acetyltransferase family. RimJ subfamily.</text>
</comment>
<protein>
    <submittedName>
        <fullName evidence="5">Ribosomal-protein-alanine N-acetyltransferase</fullName>
    </submittedName>
</protein>
<evidence type="ECO:0000313" key="5">
    <source>
        <dbReference type="EMBL" id="TDT32471.1"/>
    </source>
</evidence>
<dbReference type="PROSITE" id="PS51186">
    <property type="entry name" value="GNAT"/>
    <property type="match status" value="1"/>
</dbReference>
<comment type="caution">
    <text evidence="5">The sequence shown here is derived from an EMBL/GenBank/DDBJ whole genome shotgun (WGS) entry which is preliminary data.</text>
</comment>
<dbReference type="Proteomes" id="UP000295371">
    <property type="component" value="Unassembled WGS sequence"/>
</dbReference>
<accession>A0A4R7J555</accession>
<keyword evidence="1 5" id="KW-0808">Transferase</keyword>